<feature type="chain" id="PRO_5005870440" evidence="2">
    <location>
        <begin position="25"/>
        <end position="986"/>
    </location>
</feature>
<feature type="transmembrane region" description="Helical" evidence="1">
    <location>
        <begin position="735"/>
        <end position="758"/>
    </location>
</feature>
<proteinExistence type="predicted"/>
<feature type="transmembrane region" description="Helical" evidence="1">
    <location>
        <begin position="770"/>
        <end position="789"/>
    </location>
</feature>
<feature type="transmembrane region" description="Helical" evidence="1">
    <location>
        <begin position="835"/>
        <end position="856"/>
    </location>
</feature>
<reference evidence="5 6" key="1">
    <citation type="submission" date="2015-08" db="EMBL/GenBank/DDBJ databases">
        <title>Draft Genome Sequence of Pseudoalteromonas porphyrae UCD-SED14.</title>
        <authorList>
            <person name="Coil D.A."/>
            <person name="Jospin G."/>
            <person name="Lee R.D."/>
            <person name="Eisen J.A."/>
        </authorList>
    </citation>
    <scope>NUCLEOTIDE SEQUENCE [LARGE SCALE GENOMIC DNA]</scope>
    <source>
        <strain evidence="5 6">UCD-SED14</strain>
    </source>
</reference>
<dbReference type="InterPro" id="IPR002931">
    <property type="entry name" value="Transglutaminase-like"/>
</dbReference>
<dbReference type="EMBL" id="LHPH01000010">
    <property type="protein sequence ID" value="KPH63144.1"/>
    <property type="molecule type" value="Genomic_DNA"/>
</dbReference>
<dbReference type="Proteomes" id="UP000037848">
    <property type="component" value="Unassembled WGS sequence"/>
</dbReference>
<feature type="signal peptide" evidence="2">
    <location>
        <begin position="1"/>
        <end position="24"/>
    </location>
</feature>
<name>A0A0N1EKX3_9GAMM</name>
<protein>
    <submittedName>
        <fullName evidence="5">Transglutaminase</fullName>
    </submittedName>
</protein>
<dbReference type="Gene3D" id="3.10.620.30">
    <property type="match status" value="1"/>
</dbReference>
<keyword evidence="2" id="KW-0732">Signal</keyword>
<gene>
    <name evidence="5" type="ORF">ADS77_10700</name>
</gene>
<dbReference type="Pfam" id="PF12969">
    <property type="entry name" value="DUF3857"/>
    <property type="match status" value="1"/>
</dbReference>
<dbReference type="SUPFAM" id="SSF54001">
    <property type="entry name" value="Cysteine proteinases"/>
    <property type="match status" value="1"/>
</dbReference>
<feature type="domain" description="DUF3857" evidence="4">
    <location>
        <begin position="72"/>
        <end position="232"/>
    </location>
</feature>
<organism evidence="5 6">
    <name type="scientific">Pseudoalteromonas porphyrae</name>
    <dbReference type="NCBI Taxonomy" id="187330"/>
    <lineage>
        <taxon>Bacteria</taxon>
        <taxon>Pseudomonadati</taxon>
        <taxon>Pseudomonadota</taxon>
        <taxon>Gammaproteobacteria</taxon>
        <taxon>Alteromonadales</taxon>
        <taxon>Pseudoalteromonadaceae</taxon>
        <taxon>Pseudoalteromonas</taxon>
    </lineage>
</organism>
<evidence type="ECO:0000259" key="4">
    <source>
        <dbReference type="Pfam" id="PF12969"/>
    </source>
</evidence>
<evidence type="ECO:0000256" key="1">
    <source>
        <dbReference type="SAM" id="Phobius"/>
    </source>
</evidence>
<dbReference type="STRING" id="187330.AMS58_15120"/>
<feature type="transmembrane region" description="Helical" evidence="1">
    <location>
        <begin position="795"/>
        <end position="814"/>
    </location>
</feature>
<keyword evidence="1" id="KW-0472">Membrane</keyword>
<comment type="caution">
    <text evidence="5">The sequence shown here is derived from an EMBL/GenBank/DDBJ whole genome shotgun (WGS) entry which is preliminary data.</text>
</comment>
<evidence type="ECO:0000313" key="6">
    <source>
        <dbReference type="Proteomes" id="UP000037848"/>
    </source>
</evidence>
<dbReference type="InterPro" id="IPR038765">
    <property type="entry name" value="Papain-like_cys_pep_sf"/>
</dbReference>
<evidence type="ECO:0000259" key="3">
    <source>
        <dbReference type="Pfam" id="PF01841"/>
    </source>
</evidence>
<evidence type="ECO:0000313" key="5">
    <source>
        <dbReference type="EMBL" id="KPH63144.1"/>
    </source>
</evidence>
<dbReference type="InterPro" id="IPR024618">
    <property type="entry name" value="DUF3857"/>
</dbReference>
<dbReference type="OrthoDB" id="8595007at2"/>
<sequence length="986" mass="113940">MKWTQLTSLALSVCFLVISFYSTSQEYQIQTADSWVKKHPLIETDIPVNQIIDGTYYLLLDTQINVSQQQPTQRYTRTVMQAVNQSGIDYISQLNLDFDPSYQTLTLNGLGLIRDGQYIDKLTSAQFKVLQRETELANGIYNGSLTLNIIVDDMRVNDKLDYSFTITGRNPVYQHFSVSRTLNWSVPVAQQFMRVLWQKSTPLYINTVNGETDIKDTPLAVGHDYQISLRNQATVASSNQTPRWYSPYKQVFFSELNTWQEVTEWAIPLYQSAIEVTASVAQVADDITMQNLQVTDRIAAALKFSQDEVRYLGLEMGTNSHQPTPASETLELRYGDCKDKTVLLISLLKAMGIPAYPALVNTEEGKRLNRLPPSANQFDHVIVTVEYAGQRYWLDPTISYQTGSLEHLAQPNYGYALIIKPFEQQLTKMTPPVDGLRIKTTDNYTIAQNREQPATFQTSYLYSGFEAINRRSSLARNGLDQIAKDYLEYYQGYFKGLTIDQPMTVTENANNGELLSNEFYLIDDFWQPADPDLRADFYASEIQNSVYEPDQITRTAPLYFQYPNNIETTIKVKFEEQNWQFDNEQVEVDNPFFYFKKNIHFAENTLTLNFSFSAKQDHIPADQIKLYLDEREKLIDHTHFGIIKYIDGEATTSDSGGLDLEDSWIIVLLCVYLIGMVFFIVAWRIESAKRPTFNNTHFYPVSNAKFIIYSIFTLGLFINYWSYRNWLAIKAQQDSHIMPIARGIFALFFFYSLFLELLAHSQEHHKKNKIMPNALALIGWLLLIVITATTRFSDYATIGLCIIPLIWLPLVNYIQHINQSSEALIYNSKWRIRNIVISIIWAPILFLGLLQEAYLLPGASIVKGEKLWPFQVQFLQRQQLMPIDEDILYFYSDAFFDFRSDGNGITDNYIFSYWQNEQGQLESRLKHFKDITSIEVTYGKTKFDNTVIKVIDTEQQYFLLIIDSEGQTDKELAEQINRRLDHYKSL</sequence>
<feature type="transmembrane region" description="Helical" evidence="1">
    <location>
        <begin position="664"/>
        <end position="685"/>
    </location>
</feature>
<feature type="transmembrane region" description="Helical" evidence="1">
    <location>
        <begin position="706"/>
        <end position="723"/>
    </location>
</feature>
<dbReference type="Pfam" id="PF01841">
    <property type="entry name" value="Transglut_core"/>
    <property type="match status" value="1"/>
</dbReference>
<feature type="domain" description="Transglutaminase-like" evidence="3">
    <location>
        <begin position="282"/>
        <end position="359"/>
    </location>
</feature>
<keyword evidence="1" id="KW-0812">Transmembrane</keyword>
<evidence type="ECO:0000256" key="2">
    <source>
        <dbReference type="SAM" id="SignalP"/>
    </source>
</evidence>
<dbReference type="PATRIC" id="fig|187330.3.peg.4256"/>
<accession>A0A0N1EKX3</accession>
<dbReference type="RefSeq" id="WP_054454359.1">
    <property type="nucleotide sequence ID" value="NZ_LHPH01000010.1"/>
</dbReference>
<dbReference type="Gene3D" id="2.60.40.3140">
    <property type="match status" value="1"/>
</dbReference>
<dbReference type="AlphaFoldDB" id="A0A0N1EKX3"/>
<keyword evidence="1" id="KW-1133">Transmembrane helix</keyword>
<keyword evidence="6" id="KW-1185">Reference proteome</keyword>